<dbReference type="InterPro" id="IPR039422">
    <property type="entry name" value="MarR/SlyA-like"/>
</dbReference>
<dbReference type="EMBL" id="FUYG01000005">
    <property type="protein sequence ID" value="SKA96225.1"/>
    <property type="molecule type" value="Genomic_DNA"/>
</dbReference>
<dbReference type="PANTHER" id="PTHR33164:SF43">
    <property type="entry name" value="HTH-TYPE TRANSCRIPTIONAL REPRESSOR YETL"/>
    <property type="match status" value="1"/>
</dbReference>
<dbReference type="GO" id="GO:0006950">
    <property type="term" value="P:response to stress"/>
    <property type="evidence" value="ECO:0007669"/>
    <property type="project" value="TreeGrafter"/>
</dbReference>
<evidence type="ECO:0000256" key="2">
    <source>
        <dbReference type="ARBA" id="ARBA00023125"/>
    </source>
</evidence>
<dbReference type="Pfam" id="PF01047">
    <property type="entry name" value="MarR"/>
    <property type="match status" value="1"/>
</dbReference>
<dbReference type="GO" id="GO:0003700">
    <property type="term" value="F:DNA-binding transcription factor activity"/>
    <property type="evidence" value="ECO:0007669"/>
    <property type="project" value="InterPro"/>
</dbReference>
<dbReference type="Gene3D" id="1.10.10.10">
    <property type="entry name" value="Winged helix-like DNA-binding domain superfamily/Winged helix DNA-binding domain"/>
    <property type="match status" value="1"/>
</dbReference>
<dbReference type="AlphaFoldDB" id="A0A1T4Y4L4"/>
<name>A0A1T4Y4L4_9MICO</name>
<dbReference type="InterPro" id="IPR036388">
    <property type="entry name" value="WH-like_DNA-bd_sf"/>
</dbReference>
<dbReference type="PROSITE" id="PS50995">
    <property type="entry name" value="HTH_MARR_2"/>
    <property type="match status" value="1"/>
</dbReference>
<feature type="domain" description="HTH marR-type" evidence="4">
    <location>
        <begin position="1"/>
        <end position="128"/>
    </location>
</feature>
<dbReference type="SMART" id="SM00347">
    <property type="entry name" value="HTH_MARR"/>
    <property type="match status" value="1"/>
</dbReference>
<evidence type="ECO:0000256" key="1">
    <source>
        <dbReference type="ARBA" id="ARBA00023015"/>
    </source>
</evidence>
<proteinExistence type="predicted"/>
<keyword evidence="1" id="KW-0805">Transcription regulation</keyword>
<dbReference type="Proteomes" id="UP000189735">
    <property type="component" value="Unassembled WGS sequence"/>
</dbReference>
<dbReference type="GO" id="GO:0003677">
    <property type="term" value="F:DNA binding"/>
    <property type="evidence" value="ECO:0007669"/>
    <property type="project" value="UniProtKB-KW"/>
</dbReference>
<reference evidence="6" key="1">
    <citation type="submission" date="2017-02" db="EMBL/GenBank/DDBJ databases">
        <authorList>
            <person name="Varghese N."/>
            <person name="Submissions S."/>
        </authorList>
    </citation>
    <scope>NUCLEOTIDE SEQUENCE [LARGE SCALE GENOMIC DNA]</scope>
    <source>
        <strain evidence="6">VKM Ac-2052</strain>
    </source>
</reference>
<organism evidence="5 6">
    <name type="scientific">Agreia bicolorata</name>
    <dbReference type="NCBI Taxonomy" id="110935"/>
    <lineage>
        <taxon>Bacteria</taxon>
        <taxon>Bacillati</taxon>
        <taxon>Actinomycetota</taxon>
        <taxon>Actinomycetes</taxon>
        <taxon>Micrococcales</taxon>
        <taxon>Microbacteriaceae</taxon>
        <taxon>Agreia</taxon>
    </lineage>
</organism>
<sequence>MHFETDLWNQVERRLRAVDRAVSLGRHRILELAAVDGSSTRVQDIADDLLITVGAASRLTDRLEADGLVSRAPHPTDRRGSIIVPTDSGRHALETTTPAIDTALESILGADGAAALATIADLLRKTSSTSETAR</sequence>
<accession>A0A1T4Y4L4</accession>
<evidence type="ECO:0000313" key="6">
    <source>
        <dbReference type="Proteomes" id="UP000189735"/>
    </source>
</evidence>
<protein>
    <submittedName>
        <fullName evidence="5">DNA-binding transcriptional regulator, MarR family</fullName>
    </submittedName>
</protein>
<keyword evidence="3" id="KW-0804">Transcription</keyword>
<dbReference type="SUPFAM" id="SSF46785">
    <property type="entry name" value="Winged helix' DNA-binding domain"/>
    <property type="match status" value="1"/>
</dbReference>
<gene>
    <name evidence="5" type="ORF">SAMN06295879_2179</name>
</gene>
<evidence type="ECO:0000313" key="5">
    <source>
        <dbReference type="EMBL" id="SKA96225.1"/>
    </source>
</evidence>
<dbReference type="InterPro" id="IPR023187">
    <property type="entry name" value="Tscrpt_reg_MarR-type_CS"/>
</dbReference>
<dbReference type="InterPro" id="IPR000835">
    <property type="entry name" value="HTH_MarR-typ"/>
</dbReference>
<keyword evidence="2 5" id="KW-0238">DNA-binding</keyword>
<dbReference type="InterPro" id="IPR036390">
    <property type="entry name" value="WH_DNA-bd_sf"/>
</dbReference>
<dbReference type="PANTHER" id="PTHR33164">
    <property type="entry name" value="TRANSCRIPTIONAL REGULATOR, MARR FAMILY"/>
    <property type="match status" value="1"/>
</dbReference>
<evidence type="ECO:0000259" key="4">
    <source>
        <dbReference type="PROSITE" id="PS50995"/>
    </source>
</evidence>
<evidence type="ECO:0000256" key="3">
    <source>
        <dbReference type="ARBA" id="ARBA00023163"/>
    </source>
</evidence>
<dbReference type="PROSITE" id="PS01117">
    <property type="entry name" value="HTH_MARR_1"/>
    <property type="match status" value="1"/>
</dbReference>